<feature type="transmembrane region" description="Helical" evidence="2">
    <location>
        <begin position="44"/>
        <end position="70"/>
    </location>
</feature>
<keyword evidence="2" id="KW-1133">Transmembrane helix</keyword>
<feature type="compositionally biased region" description="Basic residues" evidence="1">
    <location>
        <begin position="181"/>
        <end position="194"/>
    </location>
</feature>
<sequence>MILHAIIDKSVIQIITCVCFSCQCKNKISQSIVRLYLENLLHNIYILIFLCVYIQFNLVSSVHQYLYIYIYKHSEIDVEKPSANRFASLADSDVQFKHTDSYGKIFDYLHEKGMIKVATQSPIKEVPAKPRQKTLKKPTKQRLKRSPRKQQKKATINWRTRPQRKNLTNPPRPKQSPTRKAMTRKFSLSKRRSPNCKENCKVNLIQRRQ</sequence>
<keyword evidence="4" id="KW-1185">Reference proteome</keyword>
<keyword evidence="2" id="KW-0472">Membrane</keyword>
<reference evidence="3 4" key="1">
    <citation type="submission" date="2024-07" db="EMBL/GenBank/DDBJ databases">
        <authorList>
            <person name="Akdeniz Z."/>
        </authorList>
    </citation>
    <scope>NUCLEOTIDE SEQUENCE [LARGE SCALE GENOMIC DNA]</scope>
</reference>
<keyword evidence="2" id="KW-0812">Transmembrane</keyword>
<feature type="compositionally biased region" description="Polar residues" evidence="1">
    <location>
        <begin position="153"/>
        <end position="169"/>
    </location>
</feature>
<dbReference type="Proteomes" id="UP001642409">
    <property type="component" value="Unassembled WGS sequence"/>
</dbReference>
<protein>
    <submittedName>
        <fullName evidence="3">Hypothetical_protein</fullName>
    </submittedName>
</protein>
<comment type="caution">
    <text evidence="3">The sequence shown here is derived from an EMBL/GenBank/DDBJ whole genome shotgun (WGS) entry which is preliminary data.</text>
</comment>
<name>A0ABP1JGZ1_9EUKA</name>
<evidence type="ECO:0000313" key="4">
    <source>
        <dbReference type="Proteomes" id="UP001642409"/>
    </source>
</evidence>
<evidence type="ECO:0000256" key="1">
    <source>
        <dbReference type="SAM" id="MobiDB-lite"/>
    </source>
</evidence>
<dbReference type="EMBL" id="CAXDID020000137">
    <property type="protein sequence ID" value="CAL6037694.1"/>
    <property type="molecule type" value="Genomic_DNA"/>
</dbReference>
<gene>
    <name evidence="3" type="ORF">HINF_LOCUS37013</name>
</gene>
<organism evidence="3 4">
    <name type="scientific">Hexamita inflata</name>
    <dbReference type="NCBI Taxonomy" id="28002"/>
    <lineage>
        <taxon>Eukaryota</taxon>
        <taxon>Metamonada</taxon>
        <taxon>Diplomonadida</taxon>
        <taxon>Hexamitidae</taxon>
        <taxon>Hexamitinae</taxon>
        <taxon>Hexamita</taxon>
    </lineage>
</organism>
<feature type="region of interest" description="Disordered" evidence="1">
    <location>
        <begin position="125"/>
        <end position="209"/>
    </location>
</feature>
<feature type="compositionally biased region" description="Basic residues" evidence="1">
    <location>
        <begin position="130"/>
        <end position="152"/>
    </location>
</feature>
<proteinExistence type="predicted"/>
<evidence type="ECO:0000313" key="3">
    <source>
        <dbReference type="EMBL" id="CAL6037694.1"/>
    </source>
</evidence>
<accession>A0ABP1JGZ1</accession>
<evidence type="ECO:0000256" key="2">
    <source>
        <dbReference type="SAM" id="Phobius"/>
    </source>
</evidence>